<dbReference type="InterPro" id="IPR006680">
    <property type="entry name" value="Amidohydro-rel"/>
</dbReference>
<dbReference type="PANTHER" id="PTHR43135:SF3">
    <property type="entry name" value="ALPHA-D-RIBOSE 1-METHYLPHOSPHONATE 5-TRIPHOSPHATE DIPHOSPHATASE"/>
    <property type="match status" value="1"/>
</dbReference>
<dbReference type="InterPro" id="IPR051781">
    <property type="entry name" value="Metallo-dep_Hydrolase"/>
</dbReference>
<dbReference type="InterPro" id="IPR032466">
    <property type="entry name" value="Metal_Hydrolase"/>
</dbReference>
<gene>
    <name evidence="2" type="ORF">WSS_A40725</name>
</gene>
<dbReference type="SUPFAM" id="SSF51556">
    <property type="entry name" value="Metallo-dependent hydrolases"/>
    <property type="match status" value="1"/>
</dbReference>
<dbReference type="Gene3D" id="3.20.20.140">
    <property type="entry name" value="Metal-dependent hydrolases"/>
    <property type="match status" value="1"/>
</dbReference>
<name>K8X5I1_RHOOP</name>
<dbReference type="SUPFAM" id="SSF51338">
    <property type="entry name" value="Composite domain of metallo-dependent hydrolases"/>
    <property type="match status" value="1"/>
</dbReference>
<organism evidence="2 3">
    <name type="scientific">Rhodococcus opacus M213</name>
    <dbReference type="NCBI Taxonomy" id="1129896"/>
    <lineage>
        <taxon>Bacteria</taxon>
        <taxon>Bacillati</taxon>
        <taxon>Actinomycetota</taxon>
        <taxon>Actinomycetes</taxon>
        <taxon>Mycobacteriales</taxon>
        <taxon>Nocardiaceae</taxon>
        <taxon>Rhodococcus</taxon>
    </lineage>
</organism>
<dbReference type="RefSeq" id="WP_005264893.1">
    <property type="nucleotide sequence ID" value="NZ_AJYC02000191.1"/>
</dbReference>
<keyword evidence="2" id="KW-0378">Hydrolase</keyword>
<dbReference type="PANTHER" id="PTHR43135">
    <property type="entry name" value="ALPHA-D-RIBOSE 1-METHYLPHOSPHONATE 5-TRIPHOSPHATE DIPHOSPHATASE"/>
    <property type="match status" value="1"/>
</dbReference>
<dbReference type="AlphaFoldDB" id="K8X5I1"/>
<protein>
    <submittedName>
        <fullName evidence="2">Putative amidohydrolase</fullName>
    </submittedName>
</protein>
<reference evidence="2 3" key="1">
    <citation type="journal article" date="2013" name="Genome Announc.">
        <title>Draft Genome Sequence of Rhodococcus opacus Strain M213 Shows a Diverse Catabolic Potential.</title>
        <authorList>
            <person name="Pathak A."/>
            <person name="Green S.J."/>
            <person name="Ogram A."/>
            <person name="Chauhan A."/>
        </authorList>
    </citation>
    <scope>NUCLEOTIDE SEQUENCE [LARGE SCALE GENOMIC DNA]</scope>
    <source>
        <strain evidence="2 3">M213</strain>
    </source>
</reference>
<dbReference type="Proteomes" id="UP000005951">
    <property type="component" value="Unassembled WGS sequence"/>
</dbReference>
<proteinExistence type="predicted"/>
<accession>K8X5I1</accession>
<evidence type="ECO:0000313" key="2">
    <source>
        <dbReference type="EMBL" id="EKT76809.1"/>
    </source>
</evidence>
<feature type="domain" description="Amidohydrolase-related" evidence="1">
    <location>
        <begin position="55"/>
        <end position="397"/>
    </location>
</feature>
<dbReference type="CDD" id="cd01299">
    <property type="entry name" value="Met_dep_hydrolase_A"/>
    <property type="match status" value="1"/>
</dbReference>
<evidence type="ECO:0000259" key="1">
    <source>
        <dbReference type="Pfam" id="PF01979"/>
    </source>
</evidence>
<dbReference type="InterPro" id="IPR011059">
    <property type="entry name" value="Metal-dep_hydrolase_composite"/>
</dbReference>
<comment type="caution">
    <text evidence="2">The sequence shown here is derived from an EMBL/GenBank/DDBJ whole genome shotgun (WGS) entry which is preliminary data.</text>
</comment>
<dbReference type="GO" id="GO:0016810">
    <property type="term" value="F:hydrolase activity, acting on carbon-nitrogen (but not peptide) bonds"/>
    <property type="evidence" value="ECO:0007669"/>
    <property type="project" value="InterPro"/>
</dbReference>
<dbReference type="Pfam" id="PF01979">
    <property type="entry name" value="Amidohydro_1"/>
    <property type="match status" value="1"/>
</dbReference>
<sequence length="419" mass="43990">MSSSLLLTNATVIDGTGTAAQPHSSVLVRGAAIESVGTTPHIDGDTEIVDLGGRTLLPGFFDCHVHFAFGPDTGVLGPTHDDPVLAMLASIRRIEDTLAAGVTTVRDLCGLPVGYRTAIESGRINGPRLQVALKALSHTGGHGDGHHCGVNTTAHMSELVDTVDETRLATRRLIRDGADVIKVCASGGMSSAYDDPDDEGLTEAEMSAVLDEARRHRGLPVAAHAQGERGILAALRSGVTSLEHGYAITDEGCDLALENGTILVPTLRTALHPPNRNTMPEKKYQKKLRWLDIARQNIARAIERGVTIAVGTDAGICSHGGNLEELGLLVELGMKPMDAIVAGTRTSAELLRLGSEVGTIEPGKIADLIVVDGDPTTDIGVLADNTRIQAVMTTGRWRKNELGPTHLDSAALPGAIASL</sequence>
<dbReference type="InterPro" id="IPR057744">
    <property type="entry name" value="OTAase-like"/>
</dbReference>
<dbReference type="EMBL" id="AJYC02000191">
    <property type="protein sequence ID" value="EKT76809.1"/>
    <property type="molecule type" value="Genomic_DNA"/>
</dbReference>
<dbReference type="Gene3D" id="2.30.40.10">
    <property type="entry name" value="Urease, subunit C, domain 1"/>
    <property type="match status" value="1"/>
</dbReference>
<evidence type="ECO:0000313" key="3">
    <source>
        <dbReference type="Proteomes" id="UP000005951"/>
    </source>
</evidence>